<evidence type="ECO:0000313" key="15">
    <source>
        <dbReference type="EMBL" id="GAX22837.1"/>
    </source>
</evidence>
<dbReference type="Pfam" id="PF25011">
    <property type="entry name" value="VSR_TRX"/>
    <property type="match status" value="1"/>
</dbReference>
<keyword evidence="8 11" id="KW-0472">Membrane</keyword>
<dbReference type="InterPro" id="IPR056858">
    <property type="entry name" value="VSR_TRX"/>
</dbReference>
<evidence type="ECO:0000256" key="7">
    <source>
        <dbReference type="ARBA" id="ARBA00022989"/>
    </source>
</evidence>
<protein>
    <submittedName>
        <fullName evidence="15">Uncharacterized protein</fullName>
    </submittedName>
</protein>
<dbReference type="AlphaFoldDB" id="A0A1Z5K9C3"/>
<dbReference type="PANTHER" id="PTHR22702:SF1">
    <property type="entry name" value="PROTEASE-ASSOCIATED DOMAIN-CONTAINING PROTEIN 1"/>
    <property type="match status" value="1"/>
</dbReference>
<evidence type="ECO:0000256" key="9">
    <source>
        <dbReference type="ARBA" id="ARBA00023180"/>
    </source>
</evidence>
<keyword evidence="2" id="KW-0245">EGF-like domain</keyword>
<keyword evidence="7 11" id="KW-1133">Transmembrane helix</keyword>
<evidence type="ECO:0000313" key="16">
    <source>
        <dbReference type="Proteomes" id="UP000198406"/>
    </source>
</evidence>
<dbReference type="GO" id="GO:0012505">
    <property type="term" value="C:endomembrane system"/>
    <property type="evidence" value="ECO:0007669"/>
    <property type="project" value="UniProtKB-SubCell"/>
</dbReference>
<dbReference type="SUPFAM" id="SSF52025">
    <property type="entry name" value="PA domain"/>
    <property type="match status" value="1"/>
</dbReference>
<evidence type="ECO:0000259" key="13">
    <source>
        <dbReference type="Pfam" id="PF02225"/>
    </source>
</evidence>
<evidence type="ECO:0000256" key="4">
    <source>
        <dbReference type="ARBA" id="ARBA00022729"/>
    </source>
</evidence>
<evidence type="ECO:0000256" key="10">
    <source>
        <dbReference type="ARBA" id="ARBA00037847"/>
    </source>
</evidence>
<proteinExistence type="predicted"/>
<evidence type="ECO:0000256" key="12">
    <source>
        <dbReference type="SAM" id="SignalP"/>
    </source>
</evidence>
<keyword evidence="4 12" id="KW-0732">Signal</keyword>
<accession>A0A1Z5K9C3</accession>
<feature type="signal peptide" evidence="12">
    <location>
        <begin position="1"/>
        <end position="18"/>
    </location>
</feature>
<evidence type="ECO:0000256" key="3">
    <source>
        <dbReference type="ARBA" id="ARBA00022692"/>
    </source>
</evidence>
<keyword evidence="5" id="KW-0677">Repeat</keyword>
<dbReference type="EMBL" id="BDSP01000191">
    <property type="protein sequence ID" value="GAX22837.1"/>
    <property type="molecule type" value="Genomic_DNA"/>
</dbReference>
<keyword evidence="6" id="KW-0106">Calcium</keyword>
<keyword evidence="16" id="KW-1185">Reference proteome</keyword>
<dbReference type="InParanoid" id="A0A1Z5K9C3"/>
<sequence length="525" mass="57087">MRLFTTSLLFASFSSVQGQSSAPDHVSSKLTVQIPQRLNKEGGYDHREALFGMPPYGGSIAQQVYYADADLCDSDVDTRKGYPQKKGDDGQQLPWESPYILMVDRGGCTFVQKVRNAQKAGAAGVLIADNTCLCSDLDCKSKTGISTCENSEPIMADDGSGADISIPSFLMFKHDADPVKEELKANRVVQVEMAWALPTPDDRVEYDLWTTPSDIVTKDFFKNFKPLAQALGEHAYFTPHMYIHNGLKMGCQSSEGENFCYTLCTNNGRYCATDPDNDLDKGISGQDVVRESLRRLCIWEAYGVSDGVGAPFWEYVDKFTTLCREKDPDYFSNEDCIKDAYKKAGIDAKKIENCMSASGGTADDKINTKLSGEIINQEQRGVVVIPSTFVNNVVIRGSLTASNVFAAICAGYSAGSTPDICKKCGSCANAAECVSLGYCKAGTTNGSAAGSGEGVSKHTFVSSMFMVIAVFGGLSVWHYKKTQDDMRNQVRGILADYLPLEDQDAMMHNNPMDFASGGISTSLMS</sequence>
<evidence type="ECO:0000256" key="2">
    <source>
        <dbReference type="ARBA" id="ARBA00022536"/>
    </source>
</evidence>
<keyword evidence="3 11" id="KW-0812">Transmembrane</keyword>
<dbReference type="Pfam" id="PF02225">
    <property type="entry name" value="PA"/>
    <property type="match status" value="1"/>
</dbReference>
<feature type="domain" description="Vacuolar sorting receptor thioredoxin-like" evidence="14">
    <location>
        <begin position="204"/>
        <end position="409"/>
    </location>
</feature>
<evidence type="ECO:0000256" key="8">
    <source>
        <dbReference type="ARBA" id="ARBA00023136"/>
    </source>
</evidence>
<evidence type="ECO:0000256" key="1">
    <source>
        <dbReference type="ARBA" id="ARBA00004479"/>
    </source>
</evidence>
<dbReference type="InterPro" id="IPR046450">
    <property type="entry name" value="PA_dom_sf"/>
</dbReference>
<comment type="caution">
    <text evidence="15">The sequence shown here is derived from an EMBL/GenBank/DDBJ whole genome shotgun (WGS) entry which is preliminary data.</text>
</comment>
<evidence type="ECO:0000256" key="6">
    <source>
        <dbReference type="ARBA" id="ARBA00022837"/>
    </source>
</evidence>
<dbReference type="OrthoDB" id="10045365at2759"/>
<gene>
    <name evidence="15" type="ORF">FisN_24Lh120</name>
</gene>
<feature type="chain" id="PRO_5012170561" evidence="12">
    <location>
        <begin position="19"/>
        <end position="525"/>
    </location>
</feature>
<dbReference type="PANTHER" id="PTHR22702">
    <property type="entry name" value="PROTEASE-ASSOCIATED DOMAIN-CONTAINING PROTEIN"/>
    <property type="match status" value="1"/>
</dbReference>
<keyword evidence="9" id="KW-0325">Glycoprotein</keyword>
<dbReference type="Proteomes" id="UP000198406">
    <property type="component" value="Unassembled WGS sequence"/>
</dbReference>
<dbReference type="InterPro" id="IPR003137">
    <property type="entry name" value="PA_domain"/>
</dbReference>
<evidence type="ECO:0000259" key="14">
    <source>
        <dbReference type="Pfam" id="PF25011"/>
    </source>
</evidence>
<name>A0A1Z5K9C3_FISSO</name>
<dbReference type="Gene3D" id="3.40.30.10">
    <property type="entry name" value="Glutaredoxin"/>
    <property type="match status" value="1"/>
</dbReference>
<reference evidence="15 16" key="1">
    <citation type="journal article" date="2015" name="Plant Cell">
        <title>Oil accumulation by the oleaginous diatom Fistulifera solaris as revealed by the genome and transcriptome.</title>
        <authorList>
            <person name="Tanaka T."/>
            <person name="Maeda Y."/>
            <person name="Veluchamy A."/>
            <person name="Tanaka M."/>
            <person name="Abida H."/>
            <person name="Marechal E."/>
            <person name="Bowler C."/>
            <person name="Muto M."/>
            <person name="Sunaga Y."/>
            <person name="Tanaka M."/>
            <person name="Yoshino T."/>
            <person name="Taniguchi T."/>
            <person name="Fukuda Y."/>
            <person name="Nemoto M."/>
            <person name="Matsumoto M."/>
            <person name="Wong P.S."/>
            <person name="Aburatani S."/>
            <person name="Fujibuchi W."/>
        </authorList>
    </citation>
    <scope>NUCLEOTIDE SEQUENCE [LARGE SCALE GENOMIC DNA]</scope>
    <source>
        <strain evidence="15 16">JPCC DA0580</strain>
    </source>
</reference>
<feature type="domain" description="PA" evidence="13">
    <location>
        <begin position="91"/>
        <end position="173"/>
    </location>
</feature>
<dbReference type="GO" id="GO:0016020">
    <property type="term" value="C:membrane"/>
    <property type="evidence" value="ECO:0007669"/>
    <property type="project" value="UniProtKB-SubCell"/>
</dbReference>
<feature type="transmembrane region" description="Helical" evidence="11">
    <location>
        <begin position="460"/>
        <end position="479"/>
    </location>
</feature>
<evidence type="ECO:0000256" key="5">
    <source>
        <dbReference type="ARBA" id="ARBA00022737"/>
    </source>
</evidence>
<evidence type="ECO:0000256" key="11">
    <source>
        <dbReference type="SAM" id="Phobius"/>
    </source>
</evidence>
<organism evidence="15 16">
    <name type="scientific">Fistulifera solaris</name>
    <name type="common">Oleaginous diatom</name>
    <dbReference type="NCBI Taxonomy" id="1519565"/>
    <lineage>
        <taxon>Eukaryota</taxon>
        <taxon>Sar</taxon>
        <taxon>Stramenopiles</taxon>
        <taxon>Ochrophyta</taxon>
        <taxon>Bacillariophyta</taxon>
        <taxon>Bacillariophyceae</taxon>
        <taxon>Bacillariophycidae</taxon>
        <taxon>Naviculales</taxon>
        <taxon>Naviculaceae</taxon>
        <taxon>Fistulifera</taxon>
    </lineage>
</organism>
<dbReference type="Gene3D" id="3.50.30.30">
    <property type="match status" value="1"/>
</dbReference>
<comment type="subcellular location">
    <subcellularLocation>
        <location evidence="10">Endomembrane system</location>
        <topology evidence="10">Single-pass membrane protein</topology>
    </subcellularLocation>
    <subcellularLocation>
        <location evidence="1">Membrane</location>
        <topology evidence="1">Single-pass type I membrane protein</topology>
    </subcellularLocation>
</comment>